<evidence type="ECO:0000313" key="2">
    <source>
        <dbReference type="Proteomes" id="UP000315783"/>
    </source>
</evidence>
<dbReference type="AlphaFoldDB" id="A0A545UKU6"/>
<dbReference type="PANTHER" id="PTHR47784:SF5">
    <property type="entry name" value="STEROL UPTAKE CONTROL PROTEIN 2"/>
    <property type="match status" value="1"/>
</dbReference>
<keyword evidence="2" id="KW-1185">Reference proteome</keyword>
<evidence type="ECO:0000313" key="1">
    <source>
        <dbReference type="EMBL" id="TQV90085.1"/>
    </source>
</evidence>
<gene>
    <name evidence="1" type="ORF">IF1G_11257</name>
</gene>
<dbReference type="InterPro" id="IPR053157">
    <property type="entry name" value="Sterol_Uptake_Regulator"/>
</dbReference>
<dbReference type="PANTHER" id="PTHR47784">
    <property type="entry name" value="STEROL UPTAKE CONTROL PROTEIN 2"/>
    <property type="match status" value="1"/>
</dbReference>
<sequence length="211" mass="23232">MRSTVAVATKKNGAVCHLASVLMMISSYAEGALKKLIRGQNEPPSMLSDLITTCRLTRGVRAIAEAFGVIWPNRKELILFVTDVEAPAHGPLDPLIERLEALSFLGKEENMQVRRVCQAALDLLKWLVGKAQTSEWWPAHRASLQWAALVGDEFIQLLDAREPAALVLLSYGCFLADENSGRTFVLTGWREGVCAEIKESVGPKWAWAVSS</sequence>
<proteinExistence type="predicted"/>
<dbReference type="EMBL" id="SPUK01000038">
    <property type="protein sequence ID" value="TQV90085.1"/>
    <property type="molecule type" value="Genomic_DNA"/>
</dbReference>
<dbReference type="GO" id="GO:0001228">
    <property type="term" value="F:DNA-binding transcription activator activity, RNA polymerase II-specific"/>
    <property type="evidence" value="ECO:0007669"/>
    <property type="project" value="TreeGrafter"/>
</dbReference>
<protein>
    <submittedName>
        <fullName evidence="1">Alkaline phosphatase-like protein</fullName>
    </submittedName>
</protein>
<accession>A0A545UKU6</accession>
<reference evidence="1 2" key="1">
    <citation type="journal article" date="2019" name="Appl. Microbiol. Biotechnol.">
        <title>Genome sequence of Isaria javanica and comparative genome analysis insights into family S53 peptidase evolution in fungal entomopathogens.</title>
        <authorList>
            <person name="Lin R."/>
            <person name="Zhang X."/>
            <person name="Xin B."/>
            <person name="Zou M."/>
            <person name="Gao Y."/>
            <person name="Qin F."/>
            <person name="Hu Q."/>
            <person name="Xie B."/>
            <person name="Cheng X."/>
        </authorList>
    </citation>
    <scope>NUCLEOTIDE SEQUENCE [LARGE SCALE GENOMIC DNA]</scope>
    <source>
        <strain evidence="1 2">IJ1G</strain>
    </source>
</reference>
<dbReference type="Proteomes" id="UP000315783">
    <property type="component" value="Unassembled WGS sequence"/>
</dbReference>
<organism evidence="1 2">
    <name type="scientific">Cordyceps javanica</name>
    <dbReference type="NCBI Taxonomy" id="43265"/>
    <lineage>
        <taxon>Eukaryota</taxon>
        <taxon>Fungi</taxon>
        <taxon>Dikarya</taxon>
        <taxon>Ascomycota</taxon>
        <taxon>Pezizomycotina</taxon>
        <taxon>Sordariomycetes</taxon>
        <taxon>Hypocreomycetidae</taxon>
        <taxon>Hypocreales</taxon>
        <taxon>Cordycipitaceae</taxon>
        <taxon>Cordyceps</taxon>
    </lineage>
</organism>
<comment type="caution">
    <text evidence="1">The sequence shown here is derived from an EMBL/GenBank/DDBJ whole genome shotgun (WGS) entry which is preliminary data.</text>
</comment>
<name>A0A545UKU6_9HYPO</name>